<reference evidence="3 4" key="1">
    <citation type="submission" date="2018-06" db="EMBL/GenBank/DDBJ databases">
        <title>Mucibacter soli gen. nov., sp. nov., a new member of the family Chitinophagaceae producing mucin.</title>
        <authorList>
            <person name="Kim M.-K."/>
            <person name="Park S."/>
            <person name="Kim T.-S."/>
            <person name="Joung Y."/>
            <person name="Han J.-H."/>
            <person name="Kim S.B."/>
        </authorList>
    </citation>
    <scope>NUCLEOTIDE SEQUENCE [LARGE SCALE GENOMIC DNA]</scope>
    <source>
        <strain evidence="3 4">R1-15</strain>
    </source>
</reference>
<proteinExistence type="inferred from homology"/>
<gene>
    <name evidence="3" type="ORF">DN068_05720</name>
</gene>
<name>A0A2W2AK88_9BACT</name>
<evidence type="ECO:0000313" key="3">
    <source>
        <dbReference type="EMBL" id="PZF73982.1"/>
    </source>
</evidence>
<dbReference type="PANTHER" id="PTHR30041">
    <property type="entry name" value="ARSENATE REDUCTASE"/>
    <property type="match status" value="1"/>
</dbReference>
<dbReference type="SUPFAM" id="SSF52833">
    <property type="entry name" value="Thioredoxin-like"/>
    <property type="match status" value="1"/>
</dbReference>
<organism evidence="3 4">
    <name type="scientific">Taibaiella soli</name>
    <dbReference type="NCBI Taxonomy" id="1649169"/>
    <lineage>
        <taxon>Bacteria</taxon>
        <taxon>Pseudomonadati</taxon>
        <taxon>Bacteroidota</taxon>
        <taxon>Chitinophagia</taxon>
        <taxon>Chitinophagales</taxon>
        <taxon>Chitinophagaceae</taxon>
        <taxon>Taibaiella</taxon>
    </lineage>
</organism>
<dbReference type="AlphaFoldDB" id="A0A2W2AK88"/>
<evidence type="ECO:0000313" key="4">
    <source>
        <dbReference type="Proteomes" id="UP000248745"/>
    </source>
</evidence>
<comment type="caution">
    <text evidence="3">The sequence shown here is derived from an EMBL/GenBank/DDBJ whole genome shotgun (WGS) entry which is preliminary data.</text>
</comment>
<dbReference type="InterPro" id="IPR036249">
    <property type="entry name" value="Thioredoxin-like_sf"/>
</dbReference>
<dbReference type="OrthoDB" id="1120494at2"/>
<dbReference type="Proteomes" id="UP000248745">
    <property type="component" value="Unassembled WGS sequence"/>
</dbReference>
<sequence>MNKIYFLSTCDTCRKIMKEIGATEHGFELQDIKKEPITEQELDAMKEKAGSYEALFSRKSQQYKALGLAEKTLTEADYKKYILEHYTFLKRPVVAYQGKLFIGNDKRVIEDLIIELMPNH</sequence>
<dbReference type="Pfam" id="PF03960">
    <property type="entry name" value="ArsC"/>
    <property type="match status" value="1"/>
</dbReference>
<dbReference type="PROSITE" id="PS51353">
    <property type="entry name" value="ARSC"/>
    <property type="match status" value="1"/>
</dbReference>
<dbReference type="EMBL" id="QKTW01000009">
    <property type="protein sequence ID" value="PZF73982.1"/>
    <property type="molecule type" value="Genomic_DNA"/>
</dbReference>
<dbReference type="InterPro" id="IPR006660">
    <property type="entry name" value="Arsenate_reductase-like"/>
</dbReference>
<evidence type="ECO:0008006" key="5">
    <source>
        <dbReference type="Google" id="ProtNLM"/>
    </source>
</evidence>
<comment type="similarity">
    <text evidence="1 2">Belongs to the ArsC family.</text>
</comment>
<accession>A0A2W2AK88</accession>
<dbReference type="PANTHER" id="PTHR30041:SF8">
    <property type="entry name" value="PROTEIN YFFB"/>
    <property type="match status" value="1"/>
</dbReference>
<evidence type="ECO:0000256" key="1">
    <source>
        <dbReference type="ARBA" id="ARBA00007198"/>
    </source>
</evidence>
<protein>
    <recommendedName>
        <fullName evidence="5">Arsenate reductase</fullName>
    </recommendedName>
</protein>
<keyword evidence="4" id="KW-1185">Reference proteome</keyword>
<dbReference type="Gene3D" id="3.40.30.10">
    <property type="entry name" value="Glutaredoxin"/>
    <property type="match status" value="1"/>
</dbReference>
<evidence type="ECO:0000256" key="2">
    <source>
        <dbReference type="PROSITE-ProRule" id="PRU01282"/>
    </source>
</evidence>